<protein>
    <recommendedName>
        <fullName evidence="4">O-acetyl-ADP-ribose deacetylase MACROD2</fullName>
    </recommendedName>
</protein>
<dbReference type="MGI" id="MGI:1920149">
    <property type="gene designation" value="Macrod2"/>
</dbReference>
<dbReference type="Gene3D" id="3.40.220.10">
    <property type="entry name" value="Leucine Aminopeptidase, subunit E, domain 1"/>
    <property type="match status" value="1"/>
</dbReference>
<reference evidence="2" key="6">
    <citation type="submission" date="2004-04" db="EMBL/GenBank/DDBJ databases">
        <authorList>
            <person name="Arakawa T."/>
            <person name="Carninci P."/>
            <person name="Fukuda S."/>
            <person name="Hashizume W."/>
            <person name="Hayashida K."/>
            <person name="Hori F."/>
            <person name="Iida J."/>
            <person name="Imamura K."/>
            <person name="Imotani K."/>
            <person name="Itoh M."/>
            <person name="Kanagawa S."/>
            <person name="Kawai J."/>
            <person name="Kojima M."/>
            <person name="Konno H."/>
            <person name="Murata M."/>
            <person name="Nakamura M."/>
            <person name="Ninomiya N."/>
            <person name="Nishiyori H."/>
            <person name="Nomura K."/>
            <person name="Ohno M."/>
            <person name="Sakazume N."/>
            <person name="Sano H."/>
            <person name="Sasaki D."/>
            <person name="Shibata K."/>
            <person name="Shiraki T."/>
            <person name="Tagami M."/>
            <person name="Tagami Y."/>
            <person name="Waki K."/>
            <person name="Watahiki A."/>
            <person name="Muramatsu M."/>
            <person name="Hayashizaki Y."/>
        </authorList>
    </citation>
    <scope>NUCLEOTIDE SEQUENCE</scope>
    <source>
        <strain evidence="2">C57BL/6J</strain>
        <tissue evidence="2">Testis</tissue>
    </source>
</reference>
<feature type="region of interest" description="Disordered" evidence="1">
    <location>
        <begin position="1"/>
        <end position="32"/>
    </location>
</feature>
<reference evidence="2" key="8">
    <citation type="journal article" date="2005" name="Science">
        <title>Antisense Transcription in the Mammalian Transcriptome.</title>
        <authorList>
            <consortium name="RIKEN Genome Exploration Research Group and Genome Science Group (Genome Network Project Core Group) and the FANTOM Consortium"/>
        </authorList>
    </citation>
    <scope>NUCLEOTIDE SEQUENCE</scope>
    <source>
        <strain evidence="2">C57BL/6J</strain>
        <tissue evidence="2">Testis</tissue>
    </source>
</reference>
<name>Q3TV34_MOUSE</name>
<reference evidence="2" key="2">
    <citation type="journal article" date="2000" name="Genome Res.">
        <title>Normalization and subtraction of cap-trapper-selected cDNAs to prepare full-length cDNA libraries for rapid discovery of new genes.</title>
        <authorList>
            <person name="Carninci P."/>
            <person name="Shibata Y."/>
            <person name="Hayatsu N."/>
            <person name="Sugahara Y."/>
            <person name="Shibata K."/>
            <person name="Itoh M."/>
            <person name="Konno H."/>
            <person name="Okazaki Y."/>
            <person name="Muramatsu M."/>
            <person name="Hayashizaki Y."/>
        </authorList>
    </citation>
    <scope>NUCLEOTIDE SEQUENCE</scope>
    <source>
        <strain evidence="2">C57BL/6J</strain>
        <tissue evidence="2">Testis</tissue>
    </source>
</reference>
<gene>
    <name evidence="3" type="primary">Macrod2</name>
</gene>
<reference evidence="2" key="7">
    <citation type="journal article" date="2005" name="Science">
        <title>The Transcriptional Landscape of the Mammalian Genome.</title>
        <authorList>
            <consortium name="The FANTOM Consortium"/>
            <consortium name="Riken Genome Exploration Research Group and Genome Science Group (Genome Network Project Core Group)"/>
        </authorList>
    </citation>
    <scope>NUCLEOTIDE SEQUENCE</scope>
    <source>
        <strain evidence="2">C57BL/6J</strain>
        <tissue evidence="2">Testis</tissue>
    </source>
</reference>
<dbReference type="AGR" id="MGI:1920149"/>
<feature type="non-terminal residue" evidence="2">
    <location>
        <position position="1"/>
    </location>
</feature>
<reference evidence="2" key="3">
    <citation type="journal article" date="2000" name="Genome Res.">
        <title>RIKEN integrated sequence analysis (RISA) system--384-format sequencing pipeline with 384 multicapillary sequencer.</title>
        <authorList>
            <person name="Shibata K."/>
            <person name="Itoh M."/>
            <person name="Aizawa K."/>
            <person name="Nagaoka S."/>
            <person name="Sasaki N."/>
            <person name="Carninci P."/>
            <person name="Konno H."/>
            <person name="Akiyama J."/>
            <person name="Nishi K."/>
            <person name="Kitsunai T."/>
            <person name="Tashiro H."/>
            <person name="Itoh M."/>
            <person name="Sumi N."/>
            <person name="Ishii Y."/>
            <person name="Nakamura S."/>
            <person name="Hazama M."/>
            <person name="Nishine T."/>
            <person name="Harada A."/>
            <person name="Yamamoto R."/>
            <person name="Matsumoto H."/>
            <person name="Sakaguchi S."/>
            <person name="Ikegami T."/>
            <person name="Kashiwagi K."/>
            <person name="Fujiwake S."/>
            <person name="Inoue K."/>
            <person name="Togawa Y."/>
            <person name="Izawa M."/>
            <person name="Ohara E."/>
            <person name="Watahiki M."/>
            <person name="Yoneda Y."/>
            <person name="Ishikawa T."/>
            <person name="Ozawa K."/>
            <person name="Tanaka T."/>
            <person name="Matsuura S."/>
            <person name="Kawai J."/>
            <person name="Okazaki Y."/>
            <person name="Muramatsu M."/>
            <person name="Inoue Y."/>
            <person name="Kira A."/>
            <person name="Hayashizaki Y."/>
        </authorList>
    </citation>
    <scope>NUCLEOTIDE SEQUENCE</scope>
    <source>
        <strain evidence="2">C57BL/6J</strain>
        <tissue evidence="2">Testis</tissue>
    </source>
</reference>
<evidence type="ECO:0000256" key="1">
    <source>
        <dbReference type="SAM" id="MobiDB-lite"/>
    </source>
</evidence>
<evidence type="ECO:0008006" key="4">
    <source>
        <dbReference type="Google" id="ProtNLM"/>
    </source>
</evidence>
<evidence type="ECO:0000313" key="3">
    <source>
        <dbReference type="MGI" id="MGI:1920149"/>
    </source>
</evidence>
<feature type="region of interest" description="Disordered" evidence="1">
    <location>
        <begin position="120"/>
        <end position="140"/>
    </location>
</feature>
<organism evidence="2">
    <name type="scientific">Mus musculus</name>
    <name type="common">Mouse</name>
    <dbReference type="NCBI Taxonomy" id="10090"/>
    <lineage>
        <taxon>Eukaryota</taxon>
        <taxon>Metazoa</taxon>
        <taxon>Chordata</taxon>
        <taxon>Craniata</taxon>
        <taxon>Vertebrata</taxon>
        <taxon>Euteleostomi</taxon>
        <taxon>Mammalia</taxon>
        <taxon>Eutheria</taxon>
        <taxon>Euarchontoglires</taxon>
        <taxon>Glires</taxon>
        <taxon>Rodentia</taxon>
        <taxon>Myomorpha</taxon>
        <taxon>Muroidea</taxon>
        <taxon>Muridae</taxon>
        <taxon>Murinae</taxon>
        <taxon>Mus</taxon>
        <taxon>Mus</taxon>
    </lineage>
</organism>
<sequence>TGSEVLLWRRPPGRAGGSREEGGDGPAASGAGRRAFALFPPECPLHPPPTLHTPCLPVSLGNLQLKASHPHGSMYPSNKKKKVWREEKERLLKMTLEERRKEYIRDYVSLSTILSWKEEMKSKGQNDEENTQEAPQMKRSLSEKVSLYRGDITLLEVDAIVNAVQAHVAA</sequence>
<dbReference type="EMBL" id="AK160433">
    <property type="protein sequence ID" value="BAE35786.1"/>
    <property type="molecule type" value="mRNA"/>
</dbReference>
<reference evidence="2" key="5">
    <citation type="journal article" date="2002" name="Nature">
        <title>Analysis of the mouse transcriptome based on functional annotation of 60,770 full-length cDNAs.</title>
        <authorList>
            <consortium name="The FANTOM Consortium and the RIKEN Genome Exploration Research Group Phase I and II Team"/>
        </authorList>
    </citation>
    <scope>NUCLEOTIDE SEQUENCE</scope>
    <source>
        <strain evidence="2">C57BL/6J</strain>
        <tissue evidence="2">Testis</tissue>
    </source>
</reference>
<proteinExistence type="evidence at transcript level"/>
<dbReference type="InterPro" id="IPR043472">
    <property type="entry name" value="Macro_dom-like"/>
</dbReference>
<dbReference type="SUPFAM" id="SSF52949">
    <property type="entry name" value="Macro domain-like"/>
    <property type="match status" value="1"/>
</dbReference>
<accession>Q3TV34</accession>
<evidence type="ECO:0000313" key="2">
    <source>
        <dbReference type="EMBL" id="BAE35786.1"/>
    </source>
</evidence>
<reference evidence="2" key="4">
    <citation type="journal article" date="2001" name="Nature">
        <title>Functional annotation of a full-length mouse cDNA collection.</title>
        <authorList>
            <consortium name="The RIKEN Genome Exploration Research Group Phase II Team and the FANTOM Consortium"/>
        </authorList>
    </citation>
    <scope>NUCLEOTIDE SEQUENCE</scope>
    <source>
        <strain evidence="2">C57BL/6J</strain>
        <tissue evidence="2">Testis</tissue>
    </source>
</reference>
<dbReference type="AlphaFoldDB" id="Q3TV34"/>
<reference evidence="2" key="1">
    <citation type="journal article" date="1999" name="Methods Enzymol.">
        <title>High-efficiency full-length cDNA cloning.</title>
        <authorList>
            <person name="Carninci P."/>
            <person name="Hayashizaki Y."/>
        </authorList>
    </citation>
    <scope>NUCLEOTIDE SEQUENCE</scope>
    <source>
        <strain evidence="2">C57BL/6J</strain>
        <tissue evidence="2">Testis</tissue>
    </source>
</reference>